<organism evidence="1 2">
    <name type="scientific">Bradyrhizobium xenonodulans</name>
    <dbReference type="NCBI Taxonomy" id="2736875"/>
    <lineage>
        <taxon>Bacteria</taxon>
        <taxon>Pseudomonadati</taxon>
        <taxon>Pseudomonadota</taxon>
        <taxon>Alphaproteobacteria</taxon>
        <taxon>Hyphomicrobiales</taxon>
        <taxon>Nitrobacteraceae</taxon>
        <taxon>Bradyrhizobium</taxon>
    </lineage>
</organism>
<evidence type="ECO:0000313" key="1">
    <source>
        <dbReference type="EMBL" id="WBL82649.1"/>
    </source>
</evidence>
<proteinExistence type="predicted"/>
<accession>A0ABY7MWS9</accession>
<dbReference type="InterPro" id="IPR021937">
    <property type="entry name" value="DUF3551"/>
</dbReference>
<dbReference type="Proteomes" id="UP001179614">
    <property type="component" value="Chromosome"/>
</dbReference>
<dbReference type="Pfam" id="PF12071">
    <property type="entry name" value="DUF3551"/>
    <property type="match status" value="1"/>
</dbReference>
<gene>
    <name evidence="1" type="ORF">I3J27_21910</name>
</gene>
<reference evidence="1" key="1">
    <citation type="submission" date="2021-12" db="EMBL/GenBank/DDBJ databases">
        <title>Bradyrhizobium xenonodulans sp. nov.</title>
        <authorList>
            <person name="Claassens R."/>
            <person name="Venter S.N."/>
            <person name="Beukes C.W."/>
            <person name="Stepkowski T."/>
            <person name="Steenkamp E.T."/>
        </authorList>
    </citation>
    <scope>NUCLEOTIDE SEQUENCE</scope>
    <source>
        <strain evidence="1">14AB</strain>
    </source>
</reference>
<protein>
    <submittedName>
        <fullName evidence="1">DUF3551 domain-containing protein</fullName>
    </submittedName>
</protein>
<keyword evidence="2" id="KW-1185">Reference proteome</keyword>
<name>A0ABY7MWS9_9BRAD</name>
<evidence type="ECO:0000313" key="2">
    <source>
        <dbReference type="Proteomes" id="UP001179614"/>
    </source>
</evidence>
<dbReference type="EMBL" id="CP089391">
    <property type="protein sequence ID" value="WBL82649.1"/>
    <property type="molecule type" value="Genomic_DNA"/>
</dbReference>
<sequence>MVVLVAPVFAPAAAEPLDPNYPVCLQKWEWGGSSRISCSYRSWEDCKTSAMGLSATCLTNPYWSEPTSARPLHRRPAPDRGW</sequence>